<reference evidence="1" key="1">
    <citation type="journal article" date="2013" name="Genome Biol.">
        <title>Draft genome of the mountain pine beetle, Dendroctonus ponderosae Hopkins, a major forest pest.</title>
        <authorList>
            <person name="Keeling C.I."/>
            <person name="Yuen M.M."/>
            <person name="Liao N.Y."/>
            <person name="Docking T.R."/>
            <person name="Chan S.K."/>
            <person name="Taylor G.A."/>
            <person name="Palmquist D.L."/>
            <person name="Jackman S.D."/>
            <person name="Nguyen A."/>
            <person name="Li M."/>
            <person name="Henderson H."/>
            <person name="Janes J.K."/>
            <person name="Zhao Y."/>
            <person name="Pandoh P."/>
            <person name="Moore R."/>
            <person name="Sperling F.A."/>
            <person name="Huber D.P."/>
            <person name="Birol I."/>
            <person name="Jones S.J."/>
            <person name="Bohlmann J."/>
        </authorList>
    </citation>
    <scope>NUCLEOTIDE SEQUENCE</scope>
</reference>
<sequence length="54" mass="5889">MESSTESGILCLPQLSFPTAKSMRKTAPASIWIGSSIGSMLPLWTISQRKSYGR</sequence>
<name>N6UPC5_DENPD</name>
<protein>
    <submittedName>
        <fullName evidence="1">Uncharacterized protein</fullName>
    </submittedName>
</protein>
<dbReference type="HOGENOM" id="CLU_3052479_0_0_1"/>
<dbReference type="AlphaFoldDB" id="N6UPC5"/>
<dbReference type="EMBL" id="KB740488">
    <property type="protein sequence ID" value="ENN80562.1"/>
    <property type="molecule type" value="Genomic_DNA"/>
</dbReference>
<accession>N6UPC5</accession>
<proteinExistence type="predicted"/>
<evidence type="ECO:0000313" key="1">
    <source>
        <dbReference type="EMBL" id="ENN80562.1"/>
    </source>
</evidence>
<organism evidence="1">
    <name type="scientific">Dendroctonus ponderosae</name>
    <name type="common">Mountain pine beetle</name>
    <dbReference type="NCBI Taxonomy" id="77166"/>
    <lineage>
        <taxon>Eukaryota</taxon>
        <taxon>Metazoa</taxon>
        <taxon>Ecdysozoa</taxon>
        <taxon>Arthropoda</taxon>
        <taxon>Hexapoda</taxon>
        <taxon>Insecta</taxon>
        <taxon>Pterygota</taxon>
        <taxon>Neoptera</taxon>
        <taxon>Endopterygota</taxon>
        <taxon>Coleoptera</taxon>
        <taxon>Polyphaga</taxon>
        <taxon>Cucujiformia</taxon>
        <taxon>Curculionidae</taxon>
        <taxon>Scolytinae</taxon>
        <taxon>Dendroctonus</taxon>
    </lineage>
</organism>
<gene>
    <name evidence="1" type="ORF">YQE_03014</name>
</gene>
<feature type="non-terminal residue" evidence="1">
    <location>
        <position position="1"/>
    </location>
</feature>